<keyword evidence="1" id="KW-0812">Transmembrane</keyword>
<organism evidence="2 3">
    <name type="scientific">Halobacillus campisalis</name>
    <dbReference type="NCBI Taxonomy" id="435909"/>
    <lineage>
        <taxon>Bacteria</taxon>
        <taxon>Bacillati</taxon>
        <taxon>Bacillota</taxon>
        <taxon>Bacilli</taxon>
        <taxon>Bacillales</taxon>
        <taxon>Bacillaceae</taxon>
        <taxon>Halobacillus</taxon>
    </lineage>
</organism>
<proteinExistence type="predicted"/>
<reference evidence="3" key="1">
    <citation type="journal article" date="2019" name="Int. J. Syst. Evol. Microbiol.">
        <title>The Global Catalogue of Microorganisms (GCM) 10K type strain sequencing project: providing services to taxonomists for standard genome sequencing and annotation.</title>
        <authorList>
            <consortium name="The Broad Institute Genomics Platform"/>
            <consortium name="The Broad Institute Genome Sequencing Center for Infectious Disease"/>
            <person name="Wu L."/>
            <person name="Ma J."/>
        </authorList>
    </citation>
    <scope>NUCLEOTIDE SEQUENCE [LARGE SCALE GENOMIC DNA]</scope>
    <source>
        <strain evidence="3">CCUG 73951</strain>
    </source>
</reference>
<feature type="transmembrane region" description="Helical" evidence="1">
    <location>
        <begin position="53"/>
        <end position="72"/>
    </location>
</feature>
<keyword evidence="1" id="KW-1133">Transmembrane helix</keyword>
<evidence type="ECO:0000256" key="1">
    <source>
        <dbReference type="SAM" id="Phobius"/>
    </source>
</evidence>
<dbReference type="Pfam" id="PF13129">
    <property type="entry name" value="DUF3953"/>
    <property type="match status" value="1"/>
</dbReference>
<keyword evidence="3" id="KW-1185">Reference proteome</keyword>
<sequence>MKILRIILAVVVVVLSSYGLINGTTGIILPYVLLFVGGMLLVMGVNEFQKRKPIAFPSFLAAGFSFCVGFYTL</sequence>
<protein>
    <submittedName>
        <fullName evidence="2">DUF3953 domain-containing protein</fullName>
    </submittedName>
</protein>
<dbReference type="EMBL" id="JBHTBY010000006">
    <property type="protein sequence ID" value="MFC7320576.1"/>
    <property type="molecule type" value="Genomic_DNA"/>
</dbReference>
<evidence type="ECO:0000313" key="3">
    <source>
        <dbReference type="Proteomes" id="UP001596494"/>
    </source>
</evidence>
<dbReference type="Proteomes" id="UP001596494">
    <property type="component" value="Unassembled WGS sequence"/>
</dbReference>
<accession>A0ABW2K1F0</accession>
<dbReference type="RefSeq" id="WP_289214212.1">
    <property type="nucleotide sequence ID" value="NZ_JAPVRC010000001.1"/>
</dbReference>
<evidence type="ECO:0000313" key="2">
    <source>
        <dbReference type="EMBL" id="MFC7320576.1"/>
    </source>
</evidence>
<gene>
    <name evidence="2" type="ORF">ACFQMN_06760</name>
</gene>
<comment type="caution">
    <text evidence="2">The sequence shown here is derived from an EMBL/GenBank/DDBJ whole genome shotgun (WGS) entry which is preliminary data.</text>
</comment>
<keyword evidence="1" id="KW-0472">Membrane</keyword>
<name>A0ABW2K1F0_9BACI</name>
<dbReference type="InterPro" id="IPR025018">
    <property type="entry name" value="DUF3953"/>
</dbReference>